<dbReference type="AlphaFoldDB" id="A0A9P7APB1"/>
<accession>A0A9P7APB1</accession>
<feature type="non-terminal residue" evidence="1">
    <location>
        <position position="78"/>
    </location>
</feature>
<dbReference type="SUPFAM" id="SSF46689">
    <property type="entry name" value="Homeodomain-like"/>
    <property type="match status" value="1"/>
</dbReference>
<dbReference type="RefSeq" id="XP_041159180.1">
    <property type="nucleotide sequence ID" value="XM_041308627.1"/>
</dbReference>
<name>A0A9P7APB1_9AGAM</name>
<protein>
    <submittedName>
        <fullName evidence="1">Uncharacterized protein</fullName>
    </submittedName>
</protein>
<sequence>MGRHISKERKQIALQMSVLGIRDPMIRRYTGISERSLRYIRKTFRETGEVVRTPVCAGRPRVLNSLDANVSYCLILVL</sequence>
<organism evidence="1 2">
    <name type="scientific">Suillus plorans</name>
    <dbReference type="NCBI Taxonomy" id="116603"/>
    <lineage>
        <taxon>Eukaryota</taxon>
        <taxon>Fungi</taxon>
        <taxon>Dikarya</taxon>
        <taxon>Basidiomycota</taxon>
        <taxon>Agaricomycotina</taxon>
        <taxon>Agaricomycetes</taxon>
        <taxon>Agaricomycetidae</taxon>
        <taxon>Boletales</taxon>
        <taxon>Suillineae</taxon>
        <taxon>Suillaceae</taxon>
        <taxon>Suillus</taxon>
    </lineage>
</organism>
<dbReference type="GeneID" id="64602391"/>
<dbReference type="Proteomes" id="UP000719766">
    <property type="component" value="Unassembled WGS sequence"/>
</dbReference>
<comment type="caution">
    <text evidence="1">The sequence shown here is derived from an EMBL/GenBank/DDBJ whole genome shotgun (WGS) entry which is preliminary data.</text>
</comment>
<dbReference type="InterPro" id="IPR009057">
    <property type="entry name" value="Homeodomain-like_sf"/>
</dbReference>
<proteinExistence type="predicted"/>
<reference evidence="1" key="1">
    <citation type="journal article" date="2020" name="New Phytol.">
        <title>Comparative genomics reveals dynamic genome evolution in host specialist ectomycorrhizal fungi.</title>
        <authorList>
            <person name="Lofgren L.A."/>
            <person name="Nguyen N.H."/>
            <person name="Vilgalys R."/>
            <person name="Ruytinx J."/>
            <person name="Liao H.L."/>
            <person name="Branco S."/>
            <person name="Kuo A."/>
            <person name="LaButti K."/>
            <person name="Lipzen A."/>
            <person name="Andreopoulos W."/>
            <person name="Pangilinan J."/>
            <person name="Riley R."/>
            <person name="Hundley H."/>
            <person name="Na H."/>
            <person name="Barry K."/>
            <person name="Grigoriev I.V."/>
            <person name="Stajich J.E."/>
            <person name="Kennedy P.G."/>
        </authorList>
    </citation>
    <scope>NUCLEOTIDE SEQUENCE</scope>
    <source>
        <strain evidence="1">S12</strain>
    </source>
</reference>
<gene>
    <name evidence="1" type="ORF">HD556DRAFT_1481074</name>
</gene>
<dbReference type="EMBL" id="JABBWE010000035">
    <property type="protein sequence ID" value="KAG1792601.1"/>
    <property type="molecule type" value="Genomic_DNA"/>
</dbReference>
<keyword evidence="2" id="KW-1185">Reference proteome</keyword>
<dbReference type="OrthoDB" id="2963563at2759"/>
<evidence type="ECO:0000313" key="1">
    <source>
        <dbReference type="EMBL" id="KAG1792601.1"/>
    </source>
</evidence>
<evidence type="ECO:0000313" key="2">
    <source>
        <dbReference type="Proteomes" id="UP000719766"/>
    </source>
</evidence>